<protein>
    <recommendedName>
        <fullName evidence="4">Cortical protein marker for cell polarity</fullName>
    </recommendedName>
</protein>
<name>A0ABS4PXU4_9PSEU</name>
<dbReference type="SUPFAM" id="SSF50965">
    <property type="entry name" value="Galactose oxidase, central domain"/>
    <property type="match status" value="1"/>
</dbReference>
<gene>
    <name evidence="2" type="ORF">JOM49_005194</name>
</gene>
<feature type="chain" id="PRO_5046189005" description="Cortical protein marker for cell polarity" evidence="1">
    <location>
        <begin position="24"/>
        <end position="389"/>
    </location>
</feature>
<reference evidence="2 3" key="1">
    <citation type="submission" date="2021-03" db="EMBL/GenBank/DDBJ databases">
        <title>Sequencing the genomes of 1000 actinobacteria strains.</title>
        <authorList>
            <person name="Klenk H.-P."/>
        </authorList>
    </citation>
    <scope>NUCLEOTIDE SEQUENCE [LARGE SCALE GENOMIC DNA]</scope>
    <source>
        <strain evidence="2 3">DSM 45510</strain>
    </source>
</reference>
<evidence type="ECO:0008006" key="4">
    <source>
        <dbReference type="Google" id="ProtNLM"/>
    </source>
</evidence>
<organism evidence="2 3">
    <name type="scientific">Amycolatopsis magusensis</name>
    <dbReference type="NCBI Taxonomy" id="882444"/>
    <lineage>
        <taxon>Bacteria</taxon>
        <taxon>Bacillati</taxon>
        <taxon>Actinomycetota</taxon>
        <taxon>Actinomycetes</taxon>
        <taxon>Pseudonocardiales</taxon>
        <taxon>Pseudonocardiaceae</taxon>
        <taxon>Amycolatopsis</taxon>
    </lineage>
</organism>
<keyword evidence="1" id="KW-0732">Signal</keyword>
<keyword evidence="3" id="KW-1185">Reference proteome</keyword>
<comment type="caution">
    <text evidence="2">The sequence shown here is derived from an EMBL/GenBank/DDBJ whole genome shotgun (WGS) entry which is preliminary data.</text>
</comment>
<evidence type="ECO:0000256" key="1">
    <source>
        <dbReference type="SAM" id="SignalP"/>
    </source>
</evidence>
<dbReference type="EMBL" id="JAGGMS010000001">
    <property type="protein sequence ID" value="MBP2183668.1"/>
    <property type="molecule type" value="Genomic_DNA"/>
</dbReference>
<proteinExistence type="predicted"/>
<sequence length="389" mass="40019">MKSALGTVAALAVVVASAGQADAAPGGWEVIPAGSESANLVSVTATAADDLWTAGFGIRREVSEEGNAQVFLQPQARHWDGTAWSVVATAPLDKGVSGQFQAIAASATDQVWAVGGSWRSGVGGGRSLIERWDGTAWSGTPADDVPDADNVLFGVASVGATDAWAVGSASRGRAEPVAQHWDGVRWTRVPLPADLGDAVLSAVAAGGPADVWAAGYLTGDPVSGRPSEPLVLHWDGVSWSRVALPSTTGLGMTRVGAITVAHGQVWVVGSSTTGGAVNRKPLALRVDRRGAVIERTPDEQGQLNGVTVVGHEVWAVGYQYDDAGKPHSYALRREPGGTWRRAPAPEVVGGTLFGVTAVPGTGTLWTTGAMDGAEPGLPSPLIARLPKRW</sequence>
<evidence type="ECO:0000313" key="3">
    <source>
        <dbReference type="Proteomes" id="UP000741013"/>
    </source>
</evidence>
<dbReference type="Proteomes" id="UP000741013">
    <property type="component" value="Unassembled WGS sequence"/>
</dbReference>
<evidence type="ECO:0000313" key="2">
    <source>
        <dbReference type="EMBL" id="MBP2183668.1"/>
    </source>
</evidence>
<dbReference type="InterPro" id="IPR011043">
    <property type="entry name" value="Gal_Oxase/kelch_b-propeller"/>
</dbReference>
<accession>A0ABS4PXU4</accession>
<feature type="signal peptide" evidence="1">
    <location>
        <begin position="1"/>
        <end position="23"/>
    </location>
</feature>
<dbReference type="RefSeq" id="WP_209666814.1">
    <property type="nucleotide sequence ID" value="NZ_JAGGMS010000001.1"/>
</dbReference>